<dbReference type="EMBL" id="CAJHNH020000609">
    <property type="protein sequence ID" value="CAG5118789.1"/>
    <property type="molecule type" value="Genomic_DNA"/>
</dbReference>
<accession>A0A8S3YNX9</accession>
<feature type="non-terminal residue" evidence="2">
    <location>
        <position position="57"/>
    </location>
</feature>
<comment type="caution">
    <text evidence="2">The sequence shown here is derived from an EMBL/GenBank/DDBJ whole genome shotgun (WGS) entry which is preliminary data.</text>
</comment>
<sequence length="57" mass="6388">MAENFRTSNGGGFGGGNQQPVSDPRLPLTPMQVFKLKKNWKGVKRRLEDTGVEMLIR</sequence>
<feature type="region of interest" description="Disordered" evidence="1">
    <location>
        <begin position="1"/>
        <end position="27"/>
    </location>
</feature>
<gene>
    <name evidence="2" type="ORF">CUNI_LOCUS4347</name>
</gene>
<evidence type="ECO:0000256" key="1">
    <source>
        <dbReference type="SAM" id="MobiDB-lite"/>
    </source>
</evidence>
<dbReference type="OrthoDB" id="6149014at2759"/>
<dbReference type="Proteomes" id="UP000678393">
    <property type="component" value="Unassembled WGS sequence"/>
</dbReference>
<proteinExistence type="predicted"/>
<dbReference type="AlphaFoldDB" id="A0A8S3YNX9"/>
<reference evidence="2" key="1">
    <citation type="submission" date="2021-04" db="EMBL/GenBank/DDBJ databases">
        <authorList>
            <consortium name="Molecular Ecology Group"/>
        </authorList>
    </citation>
    <scope>NUCLEOTIDE SEQUENCE</scope>
</reference>
<evidence type="ECO:0000313" key="2">
    <source>
        <dbReference type="EMBL" id="CAG5118789.1"/>
    </source>
</evidence>
<evidence type="ECO:0000313" key="3">
    <source>
        <dbReference type="Proteomes" id="UP000678393"/>
    </source>
</evidence>
<protein>
    <submittedName>
        <fullName evidence="2">Uncharacterized protein</fullName>
    </submittedName>
</protein>
<keyword evidence="3" id="KW-1185">Reference proteome</keyword>
<organism evidence="2 3">
    <name type="scientific">Candidula unifasciata</name>
    <dbReference type="NCBI Taxonomy" id="100452"/>
    <lineage>
        <taxon>Eukaryota</taxon>
        <taxon>Metazoa</taxon>
        <taxon>Spiralia</taxon>
        <taxon>Lophotrochozoa</taxon>
        <taxon>Mollusca</taxon>
        <taxon>Gastropoda</taxon>
        <taxon>Heterobranchia</taxon>
        <taxon>Euthyneura</taxon>
        <taxon>Panpulmonata</taxon>
        <taxon>Eupulmonata</taxon>
        <taxon>Stylommatophora</taxon>
        <taxon>Helicina</taxon>
        <taxon>Helicoidea</taxon>
        <taxon>Geomitridae</taxon>
        <taxon>Candidula</taxon>
    </lineage>
</organism>
<name>A0A8S3YNX9_9EUPU</name>